<feature type="binding site" evidence="9">
    <location>
        <position position="82"/>
    </location>
    <ligand>
        <name>5-phospho-alpha-D-ribose 1-diphosphate</name>
        <dbReference type="ChEBI" id="CHEBI:58017"/>
    </ligand>
</feature>
<comment type="similarity">
    <text evidence="9">Belongs to the anthranilate phosphoribosyltransferase family.</text>
</comment>
<dbReference type="EC" id="2.4.2.18" evidence="9"/>
<sequence length="344" mass="35608">MTAIRTALQRALGGADLTSDEMRAAVGELMEGRAEEIPTAALLTALRIRGETADEIVGAARAMRERAEQIPCEAEDLIDTCGTGGDGLGTFNISTATAIIVAACGMKVAKHGNRSVSSRSGSADVLEALDVQIGLSPAAVGRCIDEVGIGFCFAPLVHGAMKHAVPIRKALGFPTIFNLLGPLTNPAGAKFQLLGANRTESARKLAGALANLGTTRSVVVCGADELDEVALWGETAAFVVEGDKIDEQSWTPKMFGLESCQADDLRVENPEQSANVIRAILSGEHGPARSIVVANTAAALFAAGRCDDLKAGVATAAEAIDRGIASETLTRLIALTTELAQSSD</sequence>
<dbReference type="InterPro" id="IPR035902">
    <property type="entry name" value="Nuc_phospho_transferase"/>
</dbReference>
<dbReference type="RefSeq" id="WP_145362993.1">
    <property type="nucleotide sequence ID" value="NZ_CP036268.1"/>
</dbReference>
<evidence type="ECO:0000256" key="7">
    <source>
        <dbReference type="ARBA" id="ARBA00052328"/>
    </source>
</evidence>
<dbReference type="InterPro" id="IPR036320">
    <property type="entry name" value="Glycosyl_Trfase_fam3_N_dom_sf"/>
</dbReference>
<feature type="binding site" evidence="9">
    <location>
        <position position="168"/>
    </location>
    <ligand>
        <name>anthranilate</name>
        <dbReference type="ChEBI" id="CHEBI:16567"/>
        <label>2</label>
    </ligand>
</feature>
<evidence type="ECO:0000256" key="1">
    <source>
        <dbReference type="ARBA" id="ARBA00004907"/>
    </source>
</evidence>
<keyword evidence="4 9" id="KW-0808">Transferase</keyword>
<evidence type="ECO:0000313" key="12">
    <source>
        <dbReference type="EMBL" id="QDT36818.1"/>
    </source>
</evidence>
<feature type="binding site" evidence="9">
    <location>
        <begin position="92"/>
        <end position="95"/>
    </location>
    <ligand>
        <name>5-phospho-alpha-D-ribose 1-diphosphate</name>
        <dbReference type="ChEBI" id="CHEBI:58017"/>
    </ligand>
</feature>
<evidence type="ECO:0000256" key="9">
    <source>
        <dbReference type="HAMAP-Rule" id="MF_00211"/>
    </source>
</evidence>
<feature type="binding site" evidence="9">
    <location>
        <position position="82"/>
    </location>
    <ligand>
        <name>anthranilate</name>
        <dbReference type="ChEBI" id="CHEBI:16567"/>
        <label>1</label>
    </ligand>
</feature>
<dbReference type="InterPro" id="IPR017459">
    <property type="entry name" value="Glycosyl_Trfase_fam3_N_dom"/>
</dbReference>
<name>A0A517QYY8_9PLAN</name>
<dbReference type="HAMAP" id="MF_00211">
    <property type="entry name" value="TrpD"/>
    <property type="match status" value="1"/>
</dbReference>
<accession>A0A517QYY8</accession>
<dbReference type="AlphaFoldDB" id="A0A517QYY8"/>
<keyword evidence="13" id="KW-1185">Reference proteome</keyword>
<feature type="binding site" evidence="9">
    <location>
        <position position="227"/>
    </location>
    <ligand>
        <name>Mg(2+)</name>
        <dbReference type="ChEBI" id="CHEBI:18420"/>
        <label>2</label>
    </ligand>
</feature>
<proteinExistence type="inferred from homology"/>
<keyword evidence="9" id="KW-0479">Metal-binding</keyword>
<dbReference type="KEGG" id="svp:Pan189_11810"/>
<feature type="binding site" evidence="9">
    <location>
        <position position="228"/>
    </location>
    <ligand>
        <name>Mg(2+)</name>
        <dbReference type="ChEBI" id="CHEBI:18420"/>
        <label>1</label>
    </ligand>
</feature>
<dbReference type="SUPFAM" id="SSF52418">
    <property type="entry name" value="Nucleoside phosphorylase/phosphoribosyltransferase catalytic domain"/>
    <property type="match status" value="1"/>
</dbReference>
<comment type="caution">
    <text evidence="9">Lacks conserved residue(s) required for the propagation of feature annotation.</text>
</comment>
<feature type="binding site" evidence="9">
    <location>
        <position position="122"/>
    </location>
    <ligand>
        <name>5-phospho-alpha-D-ribose 1-diphosphate</name>
        <dbReference type="ChEBI" id="CHEBI:58017"/>
    </ligand>
</feature>
<protein>
    <recommendedName>
        <fullName evidence="9">Anthranilate phosphoribosyltransferase</fullName>
        <ecNumber evidence="9">2.4.2.18</ecNumber>
    </recommendedName>
</protein>
<feature type="binding site" evidence="9">
    <location>
        <position position="94"/>
    </location>
    <ligand>
        <name>Mg(2+)</name>
        <dbReference type="ChEBI" id="CHEBI:18420"/>
        <label>1</label>
    </ligand>
</feature>
<feature type="binding site" evidence="9">
    <location>
        <begin position="110"/>
        <end position="118"/>
    </location>
    <ligand>
        <name>5-phospho-alpha-D-ribose 1-diphosphate</name>
        <dbReference type="ChEBI" id="CHEBI:58017"/>
    </ligand>
</feature>
<dbReference type="NCBIfam" id="TIGR01245">
    <property type="entry name" value="trpD"/>
    <property type="match status" value="1"/>
</dbReference>
<dbReference type="Gene3D" id="3.40.1030.10">
    <property type="entry name" value="Nucleoside phosphorylase/phosphoribosyltransferase catalytic domain"/>
    <property type="match status" value="1"/>
</dbReference>
<dbReference type="Pfam" id="PF02885">
    <property type="entry name" value="Glycos_trans_3N"/>
    <property type="match status" value="1"/>
</dbReference>
<comment type="function">
    <text evidence="9">Catalyzes the transfer of the phosphoribosyl group of 5-phosphorylribose-1-pyrophosphate (PRPP) to anthranilate to yield N-(5'-phosphoribosyl)-anthranilate (PRA).</text>
</comment>
<comment type="cofactor">
    <cofactor evidence="9">
        <name>Mg(2+)</name>
        <dbReference type="ChEBI" id="CHEBI:18420"/>
    </cofactor>
    <text evidence="9">Binds 2 magnesium ions per monomer.</text>
</comment>
<keyword evidence="3 9" id="KW-0328">Glycosyltransferase</keyword>
<organism evidence="12 13">
    <name type="scientific">Stratiformator vulcanicus</name>
    <dbReference type="NCBI Taxonomy" id="2527980"/>
    <lineage>
        <taxon>Bacteria</taxon>
        <taxon>Pseudomonadati</taxon>
        <taxon>Planctomycetota</taxon>
        <taxon>Planctomycetia</taxon>
        <taxon>Planctomycetales</taxon>
        <taxon>Planctomycetaceae</taxon>
        <taxon>Stratiformator</taxon>
    </lineage>
</organism>
<dbReference type="Pfam" id="PF00591">
    <property type="entry name" value="Glycos_transf_3"/>
    <property type="match status" value="1"/>
</dbReference>
<dbReference type="FunFam" id="3.40.1030.10:FF:000002">
    <property type="entry name" value="Anthranilate phosphoribosyltransferase"/>
    <property type="match status" value="1"/>
</dbReference>
<comment type="pathway">
    <text evidence="1 9">Amino-acid biosynthesis; L-tryptophan biosynthesis; L-tryptophan from chorismate: step 2/5.</text>
</comment>
<dbReference type="Gene3D" id="1.20.970.10">
    <property type="entry name" value="Transferase, Pyrimidine Nucleoside Phosphorylase, Chain C"/>
    <property type="match status" value="1"/>
</dbReference>
<dbReference type="GO" id="GO:0000162">
    <property type="term" value="P:L-tryptophan biosynthetic process"/>
    <property type="evidence" value="ECO:0007669"/>
    <property type="project" value="UniProtKB-UniRule"/>
</dbReference>
<dbReference type="InterPro" id="IPR005940">
    <property type="entry name" value="Anthranilate_Pribosyl_Tfrase"/>
</dbReference>
<dbReference type="EMBL" id="CP036268">
    <property type="protein sequence ID" value="QDT36818.1"/>
    <property type="molecule type" value="Genomic_DNA"/>
</dbReference>
<dbReference type="SUPFAM" id="SSF47648">
    <property type="entry name" value="Nucleoside phosphorylase/phosphoribosyltransferase N-terminal domain"/>
    <property type="match status" value="1"/>
</dbReference>
<dbReference type="GO" id="GO:0000287">
    <property type="term" value="F:magnesium ion binding"/>
    <property type="evidence" value="ECO:0007669"/>
    <property type="project" value="UniProtKB-UniRule"/>
</dbReference>
<reference evidence="12 13" key="1">
    <citation type="submission" date="2019-02" db="EMBL/GenBank/DDBJ databases">
        <title>Deep-cultivation of Planctomycetes and their phenomic and genomic characterization uncovers novel biology.</title>
        <authorList>
            <person name="Wiegand S."/>
            <person name="Jogler M."/>
            <person name="Boedeker C."/>
            <person name="Pinto D."/>
            <person name="Vollmers J."/>
            <person name="Rivas-Marin E."/>
            <person name="Kohn T."/>
            <person name="Peeters S.H."/>
            <person name="Heuer A."/>
            <person name="Rast P."/>
            <person name="Oberbeckmann S."/>
            <person name="Bunk B."/>
            <person name="Jeske O."/>
            <person name="Meyerdierks A."/>
            <person name="Storesund J.E."/>
            <person name="Kallscheuer N."/>
            <person name="Luecker S."/>
            <person name="Lage O.M."/>
            <person name="Pohl T."/>
            <person name="Merkel B.J."/>
            <person name="Hornburger P."/>
            <person name="Mueller R.-W."/>
            <person name="Bruemmer F."/>
            <person name="Labrenz M."/>
            <person name="Spormann A.M."/>
            <person name="Op den Camp H."/>
            <person name="Overmann J."/>
            <person name="Amann R."/>
            <person name="Jetten M.S.M."/>
            <person name="Mascher T."/>
            <person name="Medema M.H."/>
            <person name="Devos D.P."/>
            <person name="Kaster A.-K."/>
            <person name="Ovreas L."/>
            <person name="Rohde M."/>
            <person name="Galperin M.Y."/>
            <person name="Jogler C."/>
        </authorList>
    </citation>
    <scope>NUCLEOTIDE SEQUENCE [LARGE SCALE GENOMIC DNA]</scope>
    <source>
        <strain evidence="12 13">Pan189</strain>
    </source>
</reference>
<gene>
    <name evidence="9 12" type="primary">trpD</name>
    <name evidence="12" type="ORF">Pan189_11810</name>
</gene>
<feature type="binding site" evidence="9">
    <location>
        <position position="90"/>
    </location>
    <ligand>
        <name>5-phospho-alpha-D-ribose 1-diphosphate</name>
        <dbReference type="ChEBI" id="CHEBI:58017"/>
    </ligand>
</feature>
<keyword evidence="5 9" id="KW-0822">Tryptophan biosynthesis</keyword>
<evidence type="ECO:0000256" key="4">
    <source>
        <dbReference type="ARBA" id="ARBA00022679"/>
    </source>
</evidence>
<dbReference type="PANTHER" id="PTHR43285:SF2">
    <property type="entry name" value="ANTHRANILATE PHOSPHORIBOSYLTRANSFERASE"/>
    <property type="match status" value="1"/>
</dbReference>
<evidence type="ECO:0000256" key="3">
    <source>
        <dbReference type="ARBA" id="ARBA00022676"/>
    </source>
</evidence>
<comment type="catalytic activity">
    <reaction evidence="7 9">
        <text>N-(5-phospho-beta-D-ribosyl)anthranilate + diphosphate = 5-phospho-alpha-D-ribose 1-diphosphate + anthranilate</text>
        <dbReference type="Rhea" id="RHEA:11768"/>
        <dbReference type="ChEBI" id="CHEBI:16567"/>
        <dbReference type="ChEBI" id="CHEBI:18277"/>
        <dbReference type="ChEBI" id="CHEBI:33019"/>
        <dbReference type="ChEBI" id="CHEBI:58017"/>
        <dbReference type="EC" id="2.4.2.18"/>
    </reaction>
</comment>
<keyword evidence="2 9" id="KW-0028">Amino-acid biosynthesis</keyword>
<comment type="similarity">
    <text evidence="8">In the C-terminal section; belongs to the anthranilate phosphoribosyltransferase family.</text>
</comment>
<dbReference type="Proteomes" id="UP000317318">
    <property type="component" value="Chromosome"/>
</dbReference>
<feature type="binding site" evidence="9">
    <location>
        <position position="228"/>
    </location>
    <ligand>
        <name>Mg(2+)</name>
        <dbReference type="ChEBI" id="CHEBI:18420"/>
        <label>2</label>
    </ligand>
</feature>
<dbReference type="OrthoDB" id="9806430at2"/>
<evidence type="ECO:0000259" key="10">
    <source>
        <dbReference type="Pfam" id="PF00591"/>
    </source>
</evidence>
<feature type="domain" description="Glycosyl transferase family 3 N-terminal" evidence="11">
    <location>
        <begin position="6"/>
        <end position="67"/>
    </location>
</feature>
<feature type="binding site" evidence="9">
    <location>
        <position position="113"/>
    </location>
    <ligand>
        <name>anthranilate</name>
        <dbReference type="ChEBI" id="CHEBI:16567"/>
        <label>1</label>
    </ligand>
</feature>
<feature type="binding site" evidence="9">
    <location>
        <begin position="85"/>
        <end position="86"/>
    </location>
    <ligand>
        <name>5-phospho-alpha-D-ribose 1-diphosphate</name>
        <dbReference type="ChEBI" id="CHEBI:58017"/>
    </ligand>
</feature>
<evidence type="ECO:0000256" key="8">
    <source>
        <dbReference type="ARBA" id="ARBA00061188"/>
    </source>
</evidence>
<keyword evidence="6 9" id="KW-0057">Aromatic amino acid biosynthesis</keyword>
<evidence type="ECO:0000256" key="6">
    <source>
        <dbReference type="ARBA" id="ARBA00023141"/>
    </source>
</evidence>
<dbReference type="GO" id="GO:0005829">
    <property type="term" value="C:cytosol"/>
    <property type="evidence" value="ECO:0007669"/>
    <property type="project" value="TreeGrafter"/>
</dbReference>
<dbReference type="PANTHER" id="PTHR43285">
    <property type="entry name" value="ANTHRANILATE PHOSPHORIBOSYLTRANSFERASE"/>
    <property type="match status" value="1"/>
</dbReference>
<dbReference type="UniPathway" id="UPA00035">
    <property type="reaction ID" value="UER00041"/>
</dbReference>
<comment type="subunit">
    <text evidence="9">Homodimer.</text>
</comment>
<evidence type="ECO:0000256" key="2">
    <source>
        <dbReference type="ARBA" id="ARBA00022605"/>
    </source>
</evidence>
<evidence type="ECO:0000313" key="13">
    <source>
        <dbReference type="Proteomes" id="UP000317318"/>
    </source>
</evidence>
<dbReference type="GO" id="GO:0004048">
    <property type="term" value="F:anthranilate phosphoribosyltransferase activity"/>
    <property type="evidence" value="ECO:0007669"/>
    <property type="project" value="UniProtKB-UniRule"/>
</dbReference>
<feature type="domain" description="Glycosyl transferase family 3" evidence="10">
    <location>
        <begin position="75"/>
        <end position="325"/>
    </location>
</feature>
<keyword evidence="9" id="KW-0460">Magnesium</keyword>
<evidence type="ECO:0000256" key="5">
    <source>
        <dbReference type="ARBA" id="ARBA00022822"/>
    </source>
</evidence>
<evidence type="ECO:0000259" key="11">
    <source>
        <dbReference type="Pfam" id="PF02885"/>
    </source>
</evidence>
<dbReference type="InterPro" id="IPR000312">
    <property type="entry name" value="Glycosyl_Trfase_fam3"/>
</dbReference>